<evidence type="ECO:0000256" key="2">
    <source>
        <dbReference type="ARBA" id="ARBA00022670"/>
    </source>
</evidence>
<dbReference type="SUPFAM" id="SSF52317">
    <property type="entry name" value="Class I glutamine amidotransferase-like"/>
    <property type="match status" value="1"/>
</dbReference>
<dbReference type="PANTHER" id="PTHR20842">
    <property type="entry name" value="PROTEASE S51 ALPHA-ASPARTYL DIPEPTIDASE"/>
    <property type="match status" value="1"/>
</dbReference>
<gene>
    <name evidence="5" type="ORF">KFL_002990100</name>
</gene>
<name>A0A1Y1I9G4_KLENI</name>
<dbReference type="EMBL" id="DF237248">
    <property type="protein sequence ID" value="GAQ86602.1"/>
    <property type="molecule type" value="Genomic_DNA"/>
</dbReference>
<accession>A0A1Y1I9G4</accession>
<organism evidence="5 6">
    <name type="scientific">Klebsormidium nitens</name>
    <name type="common">Green alga</name>
    <name type="synonym">Ulothrix nitens</name>
    <dbReference type="NCBI Taxonomy" id="105231"/>
    <lineage>
        <taxon>Eukaryota</taxon>
        <taxon>Viridiplantae</taxon>
        <taxon>Streptophyta</taxon>
        <taxon>Klebsormidiophyceae</taxon>
        <taxon>Klebsormidiales</taxon>
        <taxon>Klebsormidiaceae</taxon>
        <taxon>Klebsormidium</taxon>
    </lineage>
</organism>
<reference evidence="5 6" key="1">
    <citation type="journal article" date="2014" name="Nat. Commun.">
        <title>Klebsormidium flaccidum genome reveals primary factors for plant terrestrial adaptation.</title>
        <authorList>
            <person name="Hori K."/>
            <person name="Maruyama F."/>
            <person name="Fujisawa T."/>
            <person name="Togashi T."/>
            <person name="Yamamoto N."/>
            <person name="Seo M."/>
            <person name="Sato S."/>
            <person name="Yamada T."/>
            <person name="Mori H."/>
            <person name="Tajima N."/>
            <person name="Moriyama T."/>
            <person name="Ikeuchi M."/>
            <person name="Watanabe M."/>
            <person name="Wada H."/>
            <person name="Kobayashi K."/>
            <person name="Saito M."/>
            <person name="Masuda T."/>
            <person name="Sasaki-Sekimoto Y."/>
            <person name="Mashiguchi K."/>
            <person name="Awai K."/>
            <person name="Shimojima M."/>
            <person name="Masuda S."/>
            <person name="Iwai M."/>
            <person name="Nobusawa T."/>
            <person name="Narise T."/>
            <person name="Kondo S."/>
            <person name="Saito H."/>
            <person name="Sato R."/>
            <person name="Murakawa M."/>
            <person name="Ihara Y."/>
            <person name="Oshima-Yamada Y."/>
            <person name="Ohtaka K."/>
            <person name="Satoh M."/>
            <person name="Sonobe K."/>
            <person name="Ishii M."/>
            <person name="Ohtani R."/>
            <person name="Kanamori-Sato M."/>
            <person name="Honoki R."/>
            <person name="Miyazaki D."/>
            <person name="Mochizuki H."/>
            <person name="Umetsu J."/>
            <person name="Higashi K."/>
            <person name="Shibata D."/>
            <person name="Kamiya Y."/>
            <person name="Sato N."/>
            <person name="Nakamura Y."/>
            <person name="Tabata S."/>
            <person name="Ida S."/>
            <person name="Kurokawa K."/>
            <person name="Ohta H."/>
        </authorList>
    </citation>
    <scope>NUCLEOTIDE SEQUENCE [LARGE SCALE GENOMIC DNA]</scope>
    <source>
        <strain evidence="5 6">NIES-2285</strain>
    </source>
</reference>
<dbReference type="AlphaFoldDB" id="A0A1Y1I9G4"/>
<dbReference type="GO" id="GO:0008236">
    <property type="term" value="F:serine-type peptidase activity"/>
    <property type="evidence" value="ECO:0007669"/>
    <property type="project" value="UniProtKB-KW"/>
</dbReference>
<evidence type="ECO:0000313" key="5">
    <source>
        <dbReference type="EMBL" id="GAQ86602.1"/>
    </source>
</evidence>
<evidence type="ECO:0000313" key="6">
    <source>
        <dbReference type="Proteomes" id="UP000054558"/>
    </source>
</evidence>
<evidence type="ECO:0000256" key="3">
    <source>
        <dbReference type="ARBA" id="ARBA00022801"/>
    </source>
</evidence>
<dbReference type="Gene3D" id="3.40.50.880">
    <property type="match status" value="1"/>
</dbReference>
<evidence type="ECO:0000256" key="1">
    <source>
        <dbReference type="ARBA" id="ARBA00006534"/>
    </source>
</evidence>
<protein>
    <submittedName>
        <fullName evidence="5">Peptidase s51 domain protein</fullName>
    </submittedName>
</protein>
<dbReference type="Pfam" id="PF03575">
    <property type="entry name" value="Peptidase_S51"/>
    <property type="match status" value="1"/>
</dbReference>
<proteinExistence type="inferred from homology"/>
<keyword evidence="2" id="KW-0645">Protease</keyword>
<dbReference type="InterPro" id="IPR029062">
    <property type="entry name" value="Class_I_gatase-like"/>
</dbReference>
<keyword evidence="3" id="KW-0378">Hydrolase</keyword>
<keyword evidence="4" id="KW-0720">Serine protease</keyword>
<evidence type="ECO:0000256" key="4">
    <source>
        <dbReference type="ARBA" id="ARBA00022825"/>
    </source>
</evidence>
<dbReference type="NCBIfam" id="NF003642">
    <property type="entry name" value="PRK05282.1"/>
    <property type="match status" value="1"/>
</dbReference>
<sequence>MGHCGETIQSFLKKGDVSKVLFVPYALKEYEKYFGNPGVIKYDASGQPIDHTGRPKARLQELGIKSTSIHHAEDPVAAVKAAKALFIGGGNTFRLFKKLHEQNLVDLIRERVTSGNMLYIGSSCGSTAAGATIHTSICMPIMEVPSFRGLGLVPFNISPHYADPEPKAKLHELGFTVSMEENREQRIRQYTDELEDALTTVGIREGTCLEVDGSKATLHGKWPCRVFVPRQEPKDYPPGSNLDFLLSSDA</sequence>
<dbReference type="GO" id="GO:0006508">
    <property type="term" value="P:proteolysis"/>
    <property type="evidence" value="ECO:0007669"/>
    <property type="project" value="UniProtKB-KW"/>
</dbReference>
<dbReference type="OrthoDB" id="10052168at2759"/>
<dbReference type="PANTHER" id="PTHR20842:SF0">
    <property type="entry name" value="ALPHA-ASPARTYL DIPEPTIDASE"/>
    <property type="match status" value="1"/>
</dbReference>
<dbReference type="Proteomes" id="UP000054558">
    <property type="component" value="Unassembled WGS sequence"/>
</dbReference>
<keyword evidence="6" id="KW-1185">Reference proteome</keyword>
<dbReference type="InterPro" id="IPR005320">
    <property type="entry name" value="Peptidase_S51"/>
</dbReference>
<comment type="similarity">
    <text evidence="1">Belongs to the peptidase S51 family.</text>
</comment>
<dbReference type="OMA" id="HFISGKM"/>